<accession>A0ABY5MMZ3</accession>
<dbReference type="InterPro" id="IPR036374">
    <property type="entry name" value="OxRdtase_Mopterin-bd_sf"/>
</dbReference>
<sequence>MTGRRGVHLFSNGMLFALGMALFLPVLMAGRADALETALGEPSGEILLEIEGRIQRTNRDGKAVFDRAMLEELDPAVLETTTVVTDGVRRFDGFYMRDLLKRVGAEGETVTASALNDYVIDIPATDFERFDVVVATHMDGERLEPRDKGPLWIVYPRDDHAELQDLRYDYRWVWQLNHLEVR</sequence>
<evidence type="ECO:0000259" key="1">
    <source>
        <dbReference type="Pfam" id="PF00174"/>
    </source>
</evidence>
<dbReference type="Gene3D" id="3.90.420.10">
    <property type="entry name" value="Oxidoreductase, molybdopterin-binding domain"/>
    <property type="match status" value="1"/>
</dbReference>
<organism evidence="2 3">
    <name type="scientific">Nitratireductor thuwali</name>
    <dbReference type="NCBI Taxonomy" id="2267699"/>
    <lineage>
        <taxon>Bacteria</taxon>
        <taxon>Pseudomonadati</taxon>
        <taxon>Pseudomonadota</taxon>
        <taxon>Alphaproteobacteria</taxon>
        <taxon>Hyphomicrobiales</taxon>
        <taxon>Phyllobacteriaceae</taxon>
        <taxon>Nitratireductor</taxon>
    </lineage>
</organism>
<proteinExistence type="predicted"/>
<evidence type="ECO:0000313" key="2">
    <source>
        <dbReference type="EMBL" id="UUP18194.1"/>
    </source>
</evidence>
<evidence type="ECO:0000313" key="3">
    <source>
        <dbReference type="Proteomes" id="UP001342418"/>
    </source>
</evidence>
<dbReference type="Pfam" id="PF00174">
    <property type="entry name" value="Oxidored_molyb"/>
    <property type="match status" value="1"/>
</dbReference>
<dbReference type="EMBL" id="CP030941">
    <property type="protein sequence ID" value="UUP18194.1"/>
    <property type="molecule type" value="Genomic_DNA"/>
</dbReference>
<gene>
    <name evidence="2" type="ORF">NTH_02674</name>
</gene>
<dbReference type="SUPFAM" id="SSF56524">
    <property type="entry name" value="Oxidoreductase molybdopterin-binding domain"/>
    <property type="match status" value="1"/>
</dbReference>
<dbReference type="RefSeq" id="WP_338530449.1">
    <property type="nucleotide sequence ID" value="NZ_CP030941.1"/>
</dbReference>
<dbReference type="Proteomes" id="UP001342418">
    <property type="component" value="Chromosome"/>
</dbReference>
<reference evidence="2 3" key="1">
    <citation type="submission" date="2018-07" db="EMBL/GenBank/DDBJ databases">
        <title>Genome sequence of Nitratireductor thuwali#1536.</title>
        <authorList>
            <person name="Michoud G."/>
            <person name="Merlino G."/>
            <person name="Sefrji F.O."/>
            <person name="Daffonchio D."/>
        </authorList>
    </citation>
    <scope>NUCLEOTIDE SEQUENCE [LARGE SCALE GENOMIC DNA]</scope>
    <source>
        <strain evidence="3">Nit1536</strain>
    </source>
</reference>
<protein>
    <recommendedName>
        <fullName evidence="1">Oxidoreductase molybdopterin-binding domain-containing protein</fullName>
    </recommendedName>
</protein>
<keyword evidence="3" id="KW-1185">Reference proteome</keyword>
<feature type="domain" description="Oxidoreductase molybdopterin-binding" evidence="1">
    <location>
        <begin position="88"/>
        <end position="156"/>
    </location>
</feature>
<dbReference type="InterPro" id="IPR000572">
    <property type="entry name" value="OxRdtase_Mopterin-bd_dom"/>
</dbReference>
<name>A0ABY5MMZ3_9HYPH</name>